<dbReference type="EMBL" id="BSFN01000014">
    <property type="protein sequence ID" value="GLK90792.1"/>
    <property type="molecule type" value="Genomic_DNA"/>
</dbReference>
<proteinExistence type="predicted"/>
<dbReference type="InterPro" id="IPR049792">
    <property type="entry name" value="PA1414-like"/>
</dbReference>
<name>A0A9W6NHE0_9PSED</name>
<dbReference type="Proteomes" id="UP001143328">
    <property type="component" value="Unassembled WGS sequence"/>
</dbReference>
<reference evidence="1" key="2">
    <citation type="submission" date="2023-01" db="EMBL/GenBank/DDBJ databases">
        <authorList>
            <person name="Sun Q."/>
            <person name="Evtushenko L."/>
        </authorList>
    </citation>
    <scope>NUCLEOTIDE SEQUENCE</scope>
    <source>
        <strain evidence="1">VKM B-2935</strain>
    </source>
</reference>
<reference evidence="1" key="1">
    <citation type="journal article" date="2014" name="Int. J. Syst. Evol. Microbiol.">
        <title>Complete genome sequence of Corynebacterium casei LMG S-19264T (=DSM 44701T), isolated from a smear-ripened cheese.</title>
        <authorList>
            <consortium name="US DOE Joint Genome Institute (JGI-PGF)"/>
            <person name="Walter F."/>
            <person name="Albersmeier A."/>
            <person name="Kalinowski J."/>
            <person name="Ruckert C."/>
        </authorList>
    </citation>
    <scope>NUCLEOTIDE SEQUENCE</scope>
    <source>
        <strain evidence="1">VKM B-2935</strain>
    </source>
</reference>
<dbReference type="AlphaFoldDB" id="A0A9W6NHE0"/>
<evidence type="ECO:0000313" key="2">
    <source>
        <dbReference type="Proteomes" id="UP001143328"/>
    </source>
</evidence>
<keyword evidence="2" id="KW-1185">Reference proteome</keyword>
<sequence length="61" mass="7285">MTAAYKEATAHSLFREEQTMKMWLRTLAWKLSVLLGTTRLQPIPIPTEEQQRRMAAQRRRR</sequence>
<comment type="caution">
    <text evidence="1">The sequence shown here is derived from an EMBL/GenBank/DDBJ whole genome shotgun (WGS) entry which is preliminary data.</text>
</comment>
<dbReference type="NCBIfam" id="NF041729">
    <property type="entry name" value="PA1414_fam"/>
    <property type="match status" value="1"/>
</dbReference>
<protein>
    <submittedName>
        <fullName evidence="1">Uncharacterized protein</fullName>
    </submittedName>
</protein>
<gene>
    <name evidence="1" type="ORF">GCM10017655_38560</name>
</gene>
<accession>A0A9W6NHE0</accession>
<evidence type="ECO:0000313" key="1">
    <source>
        <dbReference type="EMBL" id="GLK90792.1"/>
    </source>
</evidence>
<organism evidence="1 2">
    <name type="scientific">Pseudomonas turukhanskensis</name>
    <dbReference type="NCBI Taxonomy" id="1806536"/>
    <lineage>
        <taxon>Bacteria</taxon>
        <taxon>Pseudomonadati</taxon>
        <taxon>Pseudomonadota</taxon>
        <taxon>Gammaproteobacteria</taxon>
        <taxon>Pseudomonadales</taxon>
        <taxon>Pseudomonadaceae</taxon>
        <taxon>Pseudomonas</taxon>
    </lineage>
</organism>